<dbReference type="InterPro" id="IPR002831">
    <property type="entry name" value="Tscrpt_reg_TrmB_N"/>
</dbReference>
<dbReference type="InterPro" id="IPR036390">
    <property type="entry name" value="WH_DNA-bd_sf"/>
</dbReference>
<dbReference type="SUPFAM" id="SSF46785">
    <property type="entry name" value="Winged helix' DNA-binding domain"/>
    <property type="match status" value="1"/>
</dbReference>
<evidence type="ECO:0000313" key="2">
    <source>
        <dbReference type="EMBL" id="OGZ10056.1"/>
    </source>
</evidence>
<feature type="domain" description="Transcription regulator TrmB N-terminal" evidence="1">
    <location>
        <begin position="9"/>
        <end position="73"/>
    </location>
</feature>
<name>A0A1G2D8W8_9BACT</name>
<dbReference type="Proteomes" id="UP000178099">
    <property type="component" value="Unassembled WGS sequence"/>
</dbReference>
<gene>
    <name evidence="2" type="ORF">A3D67_04025</name>
</gene>
<protein>
    <recommendedName>
        <fullName evidence="1">Transcription regulator TrmB N-terminal domain-containing protein</fullName>
    </recommendedName>
</protein>
<dbReference type="InterPro" id="IPR036388">
    <property type="entry name" value="WH-like_DNA-bd_sf"/>
</dbReference>
<comment type="caution">
    <text evidence="2">The sequence shown here is derived from an EMBL/GenBank/DDBJ whole genome shotgun (WGS) entry which is preliminary data.</text>
</comment>
<dbReference type="Pfam" id="PF01978">
    <property type="entry name" value="TrmB"/>
    <property type="match status" value="1"/>
</dbReference>
<dbReference type="InterPro" id="IPR051797">
    <property type="entry name" value="TrmB-like"/>
</dbReference>
<proteinExistence type="predicted"/>
<dbReference type="AlphaFoldDB" id="A0A1G2D8W8"/>
<dbReference type="PANTHER" id="PTHR34293">
    <property type="entry name" value="HTH-TYPE TRANSCRIPTIONAL REGULATOR TRMBL2"/>
    <property type="match status" value="1"/>
</dbReference>
<reference evidence="2 3" key="1">
    <citation type="journal article" date="2016" name="Nat. Commun.">
        <title>Thousands of microbial genomes shed light on interconnected biogeochemical processes in an aquifer system.</title>
        <authorList>
            <person name="Anantharaman K."/>
            <person name="Brown C.T."/>
            <person name="Hug L.A."/>
            <person name="Sharon I."/>
            <person name="Castelle C.J."/>
            <person name="Probst A.J."/>
            <person name="Thomas B.C."/>
            <person name="Singh A."/>
            <person name="Wilkins M.J."/>
            <person name="Karaoz U."/>
            <person name="Brodie E.L."/>
            <person name="Williams K.H."/>
            <person name="Hubbard S.S."/>
            <person name="Banfield J.F."/>
        </authorList>
    </citation>
    <scope>NUCLEOTIDE SEQUENCE [LARGE SCALE GENOMIC DNA]</scope>
</reference>
<dbReference type="Gene3D" id="1.10.10.10">
    <property type="entry name" value="Winged helix-like DNA-binding domain superfamily/Winged helix DNA-binding domain"/>
    <property type="match status" value="1"/>
</dbReference>
<evidence type="ECO:0000313" key="3">
    <source>
        <dbReference type="Proteomes" id="UP000178099"/>
    </source>
</evidence>
<evidence type="ECO:0000259" key="1">
    <source>
        <dbReference type="Pfam" id="PF01978"/>
    </source>
</evidence>
<sequence length="238" mass="26796">MNKSEKNILEPLGFDSKTEQAYRALIRLADAPAYRVAKESGIKRTTIYHVLENLVSQGLASAYTARGIRRYVAESPHKIKSLFEQKTILAERIIPLLLEETHKQGALFKLGFLEGKEALRGLSEEALEAKEKNILSIGSSRGLVAFLGGKYGYGKRRRERGIRTRALRLKGDEESTHSALTQIRFLPKTTELPGHILIFDNTVGVILFEGNGYGFVVRSKAFTRVMRSLFETLWQTAR</sequence>
<accession>A0A1G2D8W8</accession>
<organism evidence="2 3">
    <name type="scientific">Candidatus Lloydbacteria bacterium RIFCSPHIGHO2_02_FULL_51_22</name>
    <dbReference type="NCBI Taxonomy" id="1798663"/>
    <lineage>
        <taxon>Bacteria</taxon>
        <taxon>Candidatus Lloydiibacteriota</taxon>
    </lineage>
</organism>
<dbReference type="PANTHER" id="PTHR34293:SF1">
    <property type="entry name" value="HTH-TYPE TRANSCRIPTIONAL REGULATOR TRMBL2"/>
    <property type="match status" value="1"/>
</dbReference>
<dbReference type="EMBL" id="MHLN01000044">
    <property type="protein sequence ID" value="OGZ10056.1"/>
    <property type="molecule type" value="Genomic_DNA"/>
</dbReference>